<keyword evidence="3" id="KW-1185">Reference proteome</keyword>
<feature type="region of interest" description="Disordered" evidence="1">
    <location>
        <begin position="1"/>
        <end position="20"/>
    </location>
</feature>
<dbReference type="VEuPathDB" id="CryptoDB:Vbra_11189"/>
<dbReference type="EMBL" id="CDMY01000123">
    <property type="protein sequence ID" value="CEL92966.1"/>
    <property type="molecule type" value="Genomic_DNA"/>
</dbReference>
<gene>
    <name evidence="2" type="ORF">Vbra_11189</name>
</gene>
<evidence type="ECO:0000313" key="3">
    <source>
        <dbReference type="Proteomes" id="UP000041254"/>
    </source>
</evidence>
<name>A0A0G4EAH9_VITBC</name>
<dbReference type="Proteomes" id="UP000041254">
    <property type="component" value="Unassembled WGS sequence"/>
</dbReference>
<sequence>MSSYPQSYPAPQYGAPSTGVSAPSAYPMGVPGYEAAYAAYPPASAYPAGDAAGATYGSYEMPPGYQYYQQYPAGGYVVTREAKKKKSCC</sequence>
<reference evidence="2 3" key="1">
    <citation type="submission" date="2014-11" db="EMBL/GenBank/DDBJ databases">
        <authorList>
            <person name="Zhu J."/>
            <person name="Qi W."/>
            <person name="Song R."/>
        </authorList>
    </citation>
    <scope>NUCLEOTIDE SEQUENCE [LARGE SCALE GENOMIC DNA]</scope>
</reference>
<evidence type="ECO:0000313" key="2">
    <source>
        <dbReference type="EMBL" id="CEL92966.1"/>
    </source>
</evidence>
<protein>
    <submittedName>
        <fullName evidence="2">Uncharacterized protein</fullName>
    </submittedName>
</protein>
<dbReference type="AlphaFoldDB" id="A0A0G4EAH9"/>
<dbReference type="InParanoid" id="A0A0G4EAH9"/>
<evidence type="ECO:0000256" key="1">
    <source>
        <dbReference type="SAM" id="MobiDB-lite"/>
    </source>
</evidence>
<proteinExistence type="predicted"/>
<accession>A0A0G4EAH9</accession>
<organism evidence="2 3">
    <name type="scientific">Vitrella brassicaformis (strain CCMP3155)</name>
    <dbReference type="NCBI Taxonomy" id="1169540"/>
    <lineage>
        <taxon>Eukaryota</taxon>
        <taxon>Sar</taxon>
        <taxon>Alveolata</taxon>
        <taxon>Colpodellida</taxon>
        <taxon>Vitrellaceae</taxon>
        <taxon>Vitrella</taxon>
    </lineage>
</organism>